<reference evidence="4 5" key="1">
    <citation type="submission" date="2019-02" db="EMBL/GenBank/DDBJ databases">
        <title>Deep-cultivation of Planctomycetes and their phenomic and genomic characterization uncovers novel biology.</title>
        <authorList>
            <person name="Wiegand S."/>
            <person name="Jogler M."/>
            <person name="Boedeker C."/>
            <person name="Pinto D."/>
            <person name="Vollmers J."/>
            <person name="Rivas-Marin E."/>
            <person name="Kohn T."/>
            <person name="Peeters S.H."/>
            <person name="Heuer A."/>
            <person name="Rast P."/>
            <person name="Oberbeckmann S."/>
            <person name="Bunk B."/>
            <person name="Jeske O."/>
            <person name="Meyerdierks A."/>
            <person name="Storesund J.E."/>
            <person name="Kallscheuer N."/>
            <person name="Luecker S."/>
            <person name="Lage O.M."/>
            <person name="Pohl T."/>
            <person name="Merkel B.J."/>
            <person name="Hornburger P."/>
            <person name="Mueller R.-W."/>
            <person name="Bruemmer F."/>
            <person name="Labrenz M."/>
            <person name="Spormann A.M."/>
            <person name="Op den Camp H."/>
            <person name="Overmann J."/>
            <person name="Amann R."/>
            <person name="Jetten M.S.M."/>
            <person name="Mascher T."/>
            <person name="Medema M.H."/>
            <person name="Devos D.P."/>
            <person name="Kaster A.-K."/>
            <person name="Ovreas L."/>
            <person name="Rohde M."/>
            <person name="Galperin M.Y."/>
            <person name="Jogler C."/>
        </authorList>
    </citation>
    <scope>NUCLEOTIDE SEQUENCE [LARGE SCALE GENOMIC DNA]</scope>
    <source>
        <strain evidence="4 5">Pla163</strain>
    </source>
</reference>
<keyword evidence="5" id="KW-1185">Reference proteome</keyword>
<dbReference type="Gene3D" id="3.30.1310.10">
    <property type="entry name" value="Nucleoid-associated protein YbaB-like domain"/>
    <property type="match status" value="1"/>
</dbReference>
<comment type="similarity">
    <text evidence="2">Belongs to the YbaB/EbfC family.</text>
</comment>
<dbReference type="GO" id="GO:0005829">
    <property type="term" value="C:cytosol"/>
    <property type="evidence" value="ECO:0007669"/>
    <property type="project" value="TreeGrafter"/>
</dbReference>
<dbReference type="OrthoDB" id="288497at2"/>
<evidence type="ECO:0000256" key="3">
    <source>
        <dbReference type="SAM" id="Coils"/>
    </source>
</evidence>
<evidence type="ECO:0000313" key="4">
    <source>
        <dbReference type="EMBL" id="QDU85753.1"/>
    </source>
</evidence>
<dbReference type="RefSeq" id="WP_145189707.1">
    <property type="nucleotide sequence ID" value="NZ_CP036290.1"/>
</dbReference>
<evidence type="ECO:0000256" key="1">
    <source>
        <dbReference type="ARBA" id="ARBA00023125"/>
    </source>
</evidence>
<dbReference type="NCBIfam" id="TIGR00103">
    <property type="entry name" value="DNA_YbaB_EbfC"/>
    <property type="match status" value="1"/>
</dbReference>
<evidence type="ECO:0000313" key="5">
    <source>
        <dbReference type="Proteomes" id="UP000319342"/>
    </source>
</evidence>
<dbReference type="GO" id="GO:0043590">
    <property type="term" value="C:bacterial nucleoid"/>
    <property type="evidence" value="ECO:0007669"/>
    <property type="project" value="UniProtKB-UniRule"/>
</dbReference>
<dbReference type="PANTHER" id="PTHR33449:SF1">
    <property type="entry name" value="NUCLEOID-ASSOCIATED PROTEIN YBAB"/>
    <property type="match status" value="1"/>
</dbReference>
<dbReference type="AlphaFoldDB" id="A0A518D2P1"/>
<dbReference type="Pfam" id="PF02575">
    <property type="entry name" value="YbaB_DNA_bd"/>
    <property type="match status" value="1"/>
</dbReference>
<evidence type="ECO:0000256" key="2">
    <source>
        <dbReference type="HAMAP-Rule" id="MF_00274"/>
    </source>
</evidence>
<accession>A0A518D2P1</accession>
<name>A0A518D2P1_9BACT</name>
<protein>
    <recommendedName>
        <fullName evidence="2">Nucleoid-associated protein Pla163_28870</fullName>
    </recommendedName>
</protein>
<gene>
    <name evidence="4" type="ORF">Pla163_28870</name>
</gene>
<keyword evidence="2" id="KW-0963">Cytoplasm</keyword>
<dbReference type="InterPro" id="IPR036894">
    <property type="entry name" value="YbaB-like_sf"/>
</dbReference>
<organism evidence="4 5">
    <name type="scientific">Rohdeia mirabilis</name>
    <dbReference type="NCBI Taxonomy" id="2528008"/>
    <lineage>
        <taxon>Bacteria</taxon>
        <taxon>Pseudomonadati</taxon>
        <taxon>Planctomycetota</taxon>
        <taxon>Planctomycetia</taxon>
        <taxon>Planctomycetia incertae sedis</taxon>
        <taxon>Rohdeia</taxon>
    </lineage>
</organism>
<dbReference type="InterPro" id="IPR004401">
    <property type="entry name" value="YbaB/EbfC"/>
</dbReference>
<comment type="subcellular location">
    <subcellularLocation>
        <location evidence="2">Cytoplasm</location>
        <location evidence="2">Nucleoid</location>
    </subcellularLocation>
</comment>
<dbReference type="SUPFAM" id="SSF82607">
    <property type="entry name" value="YbaB-like"/>
    <property type="match status" value="1"/>
</dbReference>
<dbReference type="GO" id="GO:0003677">
    <property type="term" value="F:DNA binding"/>
    <property type="evidence" value="ECO:0007669"/>
    <property type="project" value="UniProtKB-UniRule"/>
</dbReference>
<keyword evidence="3" id="KW-0175">Coiled coil</keyword>
<sequence>MAGAFGEMGNLLKQAQEMQKQLERLREELDLEVVEGSAGGGAVRIKLSGYSRQVLGVEIADEAVRSGEAKMVSELFAAALKDALTKVEALANEKLGKATGGIKLPGF</sequence>
<dbReference type="PIRSF" id="PIRSF004555">
    <property type="entry name" value="UCP004555"/>
    <property type="match status" value="1"/>
</dbReference>
<dbReference type="Proteomes" id="UP000319342">
    <property type="component" value="Chromosome"/>
</dbReference>
<keyword evidence="1 2" id="KW-0238">DNA-binding</keyword>
<comment type="subunit">
    <text evidence="2">Homodimer.</text>
</comment>
<dbReference type="PANTHER" id="PTHR33449">
    <property type="entry name" value="NUCLEOID-ASSOCIATED PROTEIN YBAB"/>
    <property type="match status" value="1"/>
</dbReference>
<dbReference type="HAMAP" id="MF_00274">
    <property type="entry name" value="DNA_YbaB_EbfC"/>
    <property type="match status" value="1"/>
</dbReference>
<feature type="coiled-coil region" evidence="3">
    <location>
        <begin position="8"/>
        <end position="35"/>
    </location>
</feature>
<comment type="function">
    <text evidence="2">Binds to DNA and alters its conformation. May be involved in regulation of gene expression, nucleoid organization and DNA protection.</text>
</comment>
<dbReference type="EMBL" id="CP036290">
    <property type="protein sequence ID" value="QDU85753.1"/>
    <property type="molecule type" value="Genomic_DNA"/>
</dbReference>
<proteinExistence type="inferred from homology"/>